<protein>
    <recommendedName>
        <fullName evidence="3">Inhibitor of g-type lysozyme</fullName>
    </recommendedName>
</protein>
<evidence type="ECO:0008006" key="3">
    <source>
        <dbReference type="Google" id="ProtNLM"/>
    </source>
</evidence>
<comment type="caution">
    <text evidence="1">The sequence shown here is derived from an EMBL/GenBank/DDBJ whole genome shotgun (WGS) entry which is preliminary data.</text>
</comment>
<dbReference type="Gene3D" id="2.60.120.380">
    <property type="match status" value="1"/>
</dbReference>
<dbReference type="EMBL" id="JADOEL010000012">
    <property type="protein sequence ID" value="MBF8178785.1"/>
    <property type="molecule type" value="Genomic_DNA"/>
</dbReference>
<accession>A0ABS0EVB9</accession>
<name>A0ABS0EVB9_9BURK</name>
<keyword evidence="2" id="KW-1185">Reference proteome</keyword>
<dbReference type="Proteomes" id="UP000657372">
    <property type="component" value="Unassembled WGS sequence"/>
</dbReference>
<proteinExistence type="predicted"/>
<sequence>MATAEDSIPVYAIALRGAEPVILKGRLQGPEKSTKDFIVGVKQGETLTVSMKASKANSTYFNILPPHDATALFVGEMQGANEWRQRLDVSGNYTIRIYINRAAARKGVKSDYTLKISAS</sequence>
<evidence type="ECO:0000313" key="2">
    <source>
        <dbReference type="Proteomes" id="UP000657372"/>
    </source>
</evidence>
<organism evidence="1 2">
    <name type="scientific">Herminiimonas contaminans</name>
    <dbReference type="NCBI Taxonomy" id="1111140"/>
    <lineage>
        <taxon>Bacteria</taxon>
        <taxon>Pseudomonadati</taxon>
        <taxon>Pseudomonadota</taxon>
        <taxon>Betaproteobacteria</taxon>
        <taxon>Burkholderiales</taxon>
        <taxon>Oxalobacteraceae</taxon>
        <taxon>Herminiimonas</taxon>
    </lineage>
</organism>
<gene>
    <name evidence="1" type="ORF">IXC47_13940</name>
</gene>
<dbReference type="RefSeq" id="WP_195876002.1">
    <property type="nucleotide sequence ID" value="NZ_JADOEL010000012.1"/>
</dbReference>
<evidence type="ECO:0000313" key="1">
    <source>
        <dbReference type="EMBL" id="MBF8178785.1"/>
    </source>
</evidence>
<reference evidence="1 2" key="1">
    <citation type="submission" date="2020-11" db="EMBL/GenBank/DDBJ databases">
        <title>WGS of Herminiimonas contaminans strain Marseille-Q4544 isolated from planarians Schmidtea mediterranea.</title>
        <authorList>
            <person name="Kangale L."/>
        </authorList>
    </citation>
    <scope>NUCLEOTIDE SEQUENCE [LARGE SCALE GENOMIC DNA]</scope>
    <source>
        <strain evidence="1 2">Marseille-Q4544</strain>
    </source>
</reference>